<dbReference type="NCBIfam" id="TIGR03423">
    <property type="entry name" value="pbp2_mrdA"/>
    <property type="match status" value="1"/>
</dbReference>
<evidence type="ECO:0000256" key="12">
    <source>
        <dbReference type="ARBA" id="ARBA00023136"/>
    </source>
</evidence>
<comment type="catalytic activity">
    <reaction evidence="14">
        <text>Preferential cleavage: (Ac)2-L-Lys-D-Ala-|-D-Ala. Also transpeptidation of peptidyl-alanyl moieties that are N-acyl substituents of D-alanine.</text>
        <dbReference type="EC" id="3.4.16.4"/>
    </reaction>
</comment>
<comment type="pathway">
    <text evidence="14">Cell wall biogenesis; peptidoglycan biosynthesis.</text>
</comment>
<evidence type="ECO:0000256" key="2">
    <source>
        <dbReference type="ARBA" id="ARBA00004236"/>
    </source>
</evidence>
<dbReference type="Pfam" id="PF03717">
    <property type="entry name" value="PBP_dimer"/>
    <property type="match status" value="1"/>
</dbReference>
<evidence type="ECO:0000256" key="5">
    <source>
        <dbReference type="ARBA" id="ARBA00022645"/>
    </source>
</evidence>
<evidence type="ECO:0000256" key="4">
    <source>
        <dbReference type="ARBA" id="ARBA00022519"/>
    </source>
</evidence>
<evidence type="ECO:0000256" key="11">
    <source>
        <dbReference type="ARBA" id="ARBA00022989"/>
    </source>
</evidence>
<dbReference type="Gene3D" id="3.90.1310.10">
    <property type="entry name" value="Penicillin-binding protein 2a (Domain 2)"/>
    <property type="match status" value="1"/>
</dbReference>
<keyword evidence="9 14" id="KW-0133">Cell shape</keyword>
<organism evidence="17 18">
    <name type="scientific">Modicisalibacter zincidurans</name>
    <dbReference type="NCBI Taxonomy" id="1178777"/>
    <lineage>
        <taxon>Bacteria</taxon>
        <taxon>Pseudomonadati</taxon>
        <taxon>Pseudomonadota</taxon>
        <taxon>Gammaproteobacteria</taxon>
        <taxon>Oceanospirillales</taxon>
        <taxon>Halomonadaceae</taxon>
        <taxon>Modicisalibacter</taxon>
    </lineage>
</organism>
<name>A0ABP9RA93_9GAMM</name>
<comment type="caution">
    <text evidence="14">Lacks conserved residue(s) required for the propagation of feature annotation.</text>
</comment>
<dbReference type="PANTHER" id="PTHR30627:SF2">
    <property type="entry name" value="PEPTIDOGLYCAN D,D-TRANSPEPTIDASE MRDA"/>
    <property type="match status" value="1"/>
</dbReference>
<feature type="transmembrane region" description="Helical" evidence="14">
    <location>
        <begin position="21"/>
        <end position="42"/>
    </location>
</feature>
<keyword evidence="8 14" id="KW-0378">Hydrolase</keyword>
<protein>
    <recommendedName>
        <fullName evidence="14">Peptidoglycan D,D-transpeptidase MrdA</fullName>
        <ecNumber evidence="14">3.4.16.4</ecNumber>
    </recommendedName>
    <alternativeName>
        <fullName evidence="14">Penicillin-binding protein 2</fullName>
        <shortName evidence="14">PBP-2</shortName>
    </alternativeName>
</protein>
<evidence type="ECO:0000313" key="18">
    <source>
        <dbReference type="Proteomes" id="UP001500074"/>
    </source>
</evidence>
<dbReference type="InterPro" id="IPR012338">
    <property type="entry name" value="Beta-lactam/transpept-like"/>
</dbReference>
<evidence type="ECO:0000259" key="16">
    <source>
        <dbReference type="Pfam" id="PF03717"/>
    </source>
</evidence>
<comment type="similarity">
    <text evidence="14">Belongs to the transpeptidase family. MrdA subfamily.</text>
</comment>
<keyword evidence="5 14" id="KW-0121">Carboxypeptidase</keyword>
<keyword evidence="13 14" id="KW-0961">Cell wall biogenesis/degradation</keyword>
<dbReference type="InterPro" id="IPR050515">
    <property type="entry name" value="Beta-lactam/transpept"/>
</dbReference>
<dbReference type="InterPro" id="IPR005311">
    <property type="entry name" value="PBP_dimer"/>
</dbReference>
<evidence type="ECO:0000256" key="9">
    <source>
        <dbReference type="ARBA" id="ARBA00022960"/>
    </source>
</evidence>
<dbReference type="HAMAP" id="MF_02081">
    <property type="entry name" value="MrdA_transpept"/>
    <property type="match status" value="1"/>
</dbReference>
<dbReference type="RefSeq" id="WP_031382949.1">
    <property type="nucleotide sequence ID" value="NZ_BAABKI010000013.1"/>
</dbReference>
<dbReference type="Pfam" id="PF00905">
    <property type="entry name" value="Transpeptidase"/>
    <property type="match status" value="1"/>
</dbReference>
<evidence type="ECO:0000313" key="17">
    <source>
        <dbReference type="EMBL" id="GAA5173638.1"/>
    </source>
</evidence>
<keyword evidence="6 14" id="KW-0645">Protease</keyword>
<comment type="caution">
    <text evidence="17">The sequence shown here is derived from an EMBL/GenBank/DDBJ whole genome shotgun (WGS) entry which is preliminary data.</text>
</comment>
<evidence type="ECO:0000256" key="7">
    <source>
        <dbReference type="ARBA" id="ARBA00022692"/>
    </source>
</evidence>
<dbReference type="Gene3D" id="3.30.1390.30">
    <property type="entry name" value="Penicillin-binding protein 2a, domain 3"/>
    <property type="match status" value="1"/>
</dbReference>
<keyword evidence="4 14" id="KW-0997">Cell inner membrane</keyword>
<sequence length="631" mass="70665">MRKRRSALKNPEQEVRIFRNRSLLAVAVVILLSGGLMARLVYLQIFQQEAFATRSENNRVRVEPLPPTRGLIYDRNGLLLAENRPTYNLTIVPERVDDLGATLDLLVGILELPEQQEAVFRKRAYQRQRPYQPALLMSELDERQIARLAVNRYRLPGVEIEGQLLRYYPNPVLMSHVLGYVGRINAEELAELDSGDYAGTHFIGKTGIEKQYEEQLQGDAGLRRVETNARGRVLRELGRTDPEPGKNITLSIDARLQKLAYDLLAGRRGSIVAIDPPSGEILAMASSPGFNSNLFVTGISYEDYRALREDIDLPLYNRSVRGQYPPASTVKPYLALAGLENAVITPQKTIYDPGYYKLPGFDRRYNNWKRSGQGRVDMSRAIEVSNDTYFYNLANLLGIDALSSSMSRFGFGEETSYDVYGASQGLMPSRKWKRESRNQVWFPGETLSVGIGQGYWLATPLQMATAMSVLANRGKWVTPHLARKIGDEMVKPPPAKEDIKLPDKWWDLVIQALEAVLSGNEGTARRAGKGLEYRMAGKSGTAQVFSLANDERYNADELDERLLDHALFTAFAPIDEPRIAVAVVIENAGGGSSNAAPLARQLIDAWLLPDNTALEQAQNELTQREDHEPTR</sequence>
<dbReference type="Proteomes" id="UP001500074">
    <property type="component" value="Unassembled WGS sequence"/>
</dbReference>
<evidence type="ECO:0000259" key="15">
    <source>
        <dbReference type="Pfam" id="PF00905"/>
    </source>
</evidence>
<dbReference type="PANTHER" id="PTHR30627">
    <property type="entry name" value="PEPTIDOGLYCAN D,D-TRANSPEPTIDASE"/>
    <property type="match status" value="1"/>
</dbReference>
<keyword evidence="11 14" id="KW-1133">Transmembrane helix</keyword>
<keyword evidence="18" id="KW-1185">Reference proteome</keyword>
<keyword evidence="7 14" id="KW-0812">Transmembrane</keyword>
<evidence type="ECO:0000256" key="10">
    <source>
        <dbReference type="ARBA" id="ARBA00022984"/>
    </source>
</evidence>
<dbReference type="EMBL" id="BAABKI010000013">
    <property type="protein sequence ID" value="GAA5173638.1"/>
    <property type="molecule type" value="Genomic_DNA"/>
</dbReference>
<proteinExistence type="inferred from homology"/>
<keyword evidence="12 14" id="KW-0472">Membrane</keyword>
<comment type="subcellular location">
    <subcellularLocation>
        <location evidence="14">Cell inner membrane</location>
        <topology evidence="14">Single-pass membrane protein</topology>
    </subcellularLocation>
    <subcellularLocation>
        <location evidence="2">Cell membrane</location>
    </subcellularLocation>
    <subcellularLocation>
        <location evidence="1">Membrane</location>
        <topology evidence="1">Single-pass membrane protein</topology>
    </subcellularLocation>
</comment>
<evidence type="ECO:0000256" key="1">
    <source>
        <dbReference type="ARBA" id="ARBA00004167"/>
    </source>
</evidence>
<evidence type="ECO:0000256" key="13">
    <source>
        <dbReference type="ARBA" id="ARBA00023316"/>
    </source>
</evidence>
<dbReference type="InterPro" id="IPR036138">
    <property type="entry name" value="PBP_dimer_sf"/>
</dbReference>
<reference evidence="18" key="1">
    <citation type="journal article" date="2019" name="Int. J. Syst. Evol. Microbiol.">
        <title>The Global Catalogue of Microorganisms (GCM) 10K type strain sequencing project: providing services to taxonomists for standard genome sequencing and annotation.</title>
        <authorList>
            <consortium name="The Broad Institute Genomics Platform"/>
            <consortium name="The Broad Institute Genome Sequencing Center for Infectious Disease"/>
            <person name="Wu L."/>
            <person name="Ma J."/>
        </authorList>
    </citation>
    <scope>NUCLEOTIDE SEQUENCE [LARGE SCALE GENOMIC DNA]</scope>
    <source>
        <strain evidence="18">JCM 18472</strain>
    </source>
</reference>
<feature type="domain" description="Penicillin-binding protein dimerisation" evidence="16">
    <location>
        <begin position="65"/>
        <end position="237"/>
    </location>
</feature>
<evidence type="ECO:0000256" key="6">
    <source>
        <dbReference type="ARBA" id="ARBA00022670"/>
    </source>
</evidence>
<evidence type="ECO:0000256" key="3">
    <source>
        <dbReference type="ARBA" id="ARBA00022475"/>
    </source>
</evidence>
<gene>
    <name evidence="14 17" type="primary">mrdA</name>
    <name evidence="17" type="ORF">GCM10023342_12780</name>
</gene>
<keyword evidence="10 14" id="KW-0573">Peptidoglycan synthesis</keyword>
<dbReference type="InterPro" id="IPR001460">
    <property type="entry name" value="PCN-bd_Tpept"/>
</dbReference>
<evidence type="ECO:0000256" key="8">
    <source>
        <dbReference type="ARBA" id="ARBA00022801"/>
    </source>
</evidence>
<dbReference type="EC" id="3.4.16.4" evidence="14"/>
<feature type="active site" description="Acyl-ester intermediate" evidence="14">
    <location>
        <position position="328"/>
    </location>
</feature>
<dbReference type="SUPFAM" id="SSF56519">
    <property type="entry name" value="Penicillin binding protein dimerisation domain"/>
    <property type="match status" value="1"/>
</dbReference>
<accession>A0ABP9RA93</accession>
<dbReference type="SUPFAM" id="SSF56601">
    <property type="entry name" value="beta-lactamase/transpeptidase-like"/>
    <property type="match status" value="1"/>
</dbReference>
<comment type="function">
    <text evidence="14">Catalyzes cross-linking of the peptidoglycan cell wall.</text>
</comment>
<dbReference type="InterPro" id="IPR017790">
    <property type="entry name" value="Penicillin-binding_protein_2"/>
</dbReference>
<dbReference type="Gene3D" id="3.40.710.10">
    <property type="entry name" value="DD-peptidase/beta-lactamase superfamily"/>
    <property type="match status" value="1"/>
</dbReference>
<evidence type="ECO:0000256" key="14">
    <source>
        <dbReference type="HAMAP-Rule" id="MF_02081"/>
    </source>
</evidence>
<keyword evidence="3 14" id="KW-1003">Cell membrane</keyword>
<feature type="domain" description="Penicillin-binding protein transpeptidase" evidence="15">
    <location>
        <begin position="269"/>
        <end position="603"/>
    </location>
</feature>